<dbReference type="Proteomes" id="UP001153292">
    <property type="component" value="Chromosome 19"/>
</dbReference>
<accession>A0ABN8B5H6</accession>
<dbReference type="SUPFAM" id="SSF53474">
    <property type="entry name" value="alpha/beta-Hydrolases"/>
    <property type="match status" value="1"/>
</dbReference>
<protein>
    <recommendedName>
        <fullName evidence="3">Carboxylesterase type B domain-containing protein</fullName>
    </recommendedName>
</protein>
<keyword evidence="1" id="KW-0325">Glycoprotein</keyword>
<keyword evidence="2" id="KW-0732">Signal</keyword>
<dbReference type="EMBL" id="OU963912">
    <property type="protein sequence ID" value="CAH0401343.1"/>
    <property type="molecule type" value="Genomic_DNA"/>
</dbReference>
<evidence type="ECO:0000259" key="3">
    <source>
        <dbReference type="Pfam" id="PF00135"/>
    </source>
</evidence>
<feature type="chain" id="PRO_5045311707" description="Carboxylesterase type B domain-containing protein" evidence="2">
    <location>
        <begin position="18"/>
        <end position="555"/>
    </location>
</feature>
<dbReference type="Pfam" id="PF00135">
    <property type="entry name" value="COesterase"/>
    <property type="match status" value="1"/>
</dbReference>
<keyword evidence="5" id="KW-1185">Reference proteome</keyword>
<evidence type="ECO:0000313" key="5">
    <source>
        <dbReference type="Proteomes" id="UP001153292"/>
    </source>
</evidence>
<dbReference type="InterPro" id="IPR002018">
    <property type="entry name" value="CarbesteraseB"/>
</dbReference>
<dbReference type="PANTHER" id="PTHR11559">
    <property type="entry name" value="CARBOXYLESTERASE"/>
    <property type="match status" value="1"/>
</dbReference>
<name>A0ABN8B5H6_CHISP</name>
<evidence type="ECO:0000256" key="1">
    <source>
        <dbReference type="ARBA" id="ARBA00023180"/>
    </source>
</evidence>
<evidence type="ECO:0000256" key="2">
    <source>
        <dbReference type="SAM" id="SignalP"/>
    </source>
</evidence>
<organism evidence="4 5">
    <name type="scientific">Chilo suppressalis</name>
    <name type="common">Asiatic rice borer moth</name>
    <dbReference type="NCBI Taxonomy" id="168631"/>
    <lineage>
        <taxon>Eukaryota</taxon>
        <taxon>Metazoa</taxon>
        <taxon>Ecdysozoa</taxon>
        <taxon>Arthropoda</taxon>
        <taxon>Hexapoda</taxon>
        <taxon>Insecta</taxon>
        <taxon>Pterygota</taxon>
        <taxon>Neoptera</taxon>
        <taxon>Endopterygota</taxon>
        <taxon>Lepidoptera</taxon>
        <taxon>Glossata</taxon>
        <taxon>Ditrysia</taxon>
        <taxon>Pyraloidea</taxon>
        <taxon>Crambidae</taxon>
        <taxon>Crambinae</taxon>
        <taxon>Chilo</taxon>
    </lineage>
</organism>
<feature type="domain" description="Carboxylesterase type B" evidence="3">
    <location>
        <begin position="23"/>
        <end position="539"/>
    </location>
</feature>
<reference evidence="4" key="1">
    <citation type="submission" date="2021-12" db="EMBL/GenBank/DDBJ databases">
        <authorList>
            <person name="King R."/>
        </authorList>
    </citation>
    <scope>NUCLEOTIDE SEQUENCE</scope>
</reference>
<feature type="signal peptide" evidence="2">
    <location>
        <begin position="1"/>
        <end position="17"/>
    </location>
</feature>
<dbReference type="InterPro" id="IPR029058">
    <property type="entry name" value="AB_hydrolase_fold"/>
</dbReference>
<evidence type="ECO:0000313" key="4">
    <source>
        <dbReference type="EMBL" id="CAH0401343.1"/>
    </source>
</evidence>
<proteinExistence type="predicted"/>
<dbReference type="InterPro" id="IPR050309">
    <property type="entry name" value="Type-B_Carboxylest/Lipase"/>
</dbReference>
<sequence length="555" mass="64148">MIHIILIIVCYIANISAIEESAFVEVNGSIFIGKRLYSGLENKPFNAFWKIPYAKKPIRDIRFKPPELKDWRNGTLDYSNFPKDTCRCYNEDNLYLSIYMPVFYDPTWNAPVLVWLEGTSKSLGPDFFIEEDIVVVTVSYRKSIFGFLNTDDEFAEGNMGAKDILMALKWVKSYIGSFHGDPNRVTVIGARKAATIVASLPLTPAAEGLFNRVIIMSGSALSPADYRNYNFEVMNKLYWNLNGPFDKLNRSKLYEMLRNYTTSELDLASQDIFDSTDVRDNQRLINSFSLSVEKSKGAFMRKTPYHVYKSRFTNNKVEVLIGYTSLESLYKLHGFADNKKLLTYLNYNFQYLLPFEGTKDEYGSKRYRKIQKKIMDFYFVNGTIGVRSLRRYAKYVSDQVIYPLMRQARLHAEVSCGHVYLYRFSYKGLFNIGWKSSVPHLDWAGATSGDEICYLFKCKSVNNEYNSADMPSERHFIKKLVRLFANFVKSGNPTPKTTDGILGNLKWEPLRPGKSIRAMNLSSKLRMVAAPEEKRVKFWDQLKSEFFTEQLNREC</sequence>
<dbReference type="Gene3D" id="3.40.50.1820">
    <property type="entry name" value="alpha/beta hydrolase"/>
    <property type="match status" value="1"/>
</dbReference>
<gene>
    <name evidence="4" type="ORF">CHILSU_LOCUS4566</name>
</gene>